<dbReference type="CDD" id="cd18809">
    <property type="entry name" value="SF1_C_RecD"/>
    <property type="match status" value="1"/>
</dbReference>
<dbReference type="AlphaFoldDB" id="A0A316E3Z6"/>
<evidence type="ECO:0000256" key="2">
    <source>
        <dbReference type="ARBA" id="ARBA00022840"/>
    </source>
</evidence>
<dbReference type="Pfam" id="PF13538">
    <property type="entry name" value="UvrD_C_2"/>
    <property type="match status" value="1"/>
</dbReference>
<dbReference type="PANTHER" id="PTHR43788:SF6">
    <property type="entry name" value="DNA HELICASE B"/>
    <property type="match status" value="1"/>
</dbReference>
<comment type="caution">
    <text evidence="5">The sequence shown here is derived from an EMBL/GenBank/DDBJ whole genome shotgun (WGS) entry which is preliminary data.</text>
</comment>
<dbReference type="InterPro" id="IPR050534">
    <property type="entry name" value="Coronavir_polyprotein_1ab"/>
</dbReference>
<keyword evidence="1" id="KW-0547">Nucleotide-binding</keyword>
<evidence type="ECO:0000313" key="5">
    <source>
        <dbReference type="EMBL" id="PWK24099.1"/>
    </source>
</evidence>
<dbReference type="GO" id="GO:0005524">
    <property type="term" value="F:ATP binding"/>
    <property type="evidence" value="ECO:0007669"/>
    <property type="project" value="UniProtKB-KW"/>
</dbReference>
<feature type="domain" description="UvrD-like helicase C-terminal" evidence="3">
    <location>
        <begin position="419"/>
        <end position="468"/>
    </location>
</feature>
<dbReference type="InterPro" id="IPR027417">
    <property type="entry name" value="P-loop_NTPase"/>
</dbReference>
<dbReference type="EMBL" id="QGGQ01000003">
    <property type="protein sequence ID" value="PWK24099.1"/>
    <property type="molecule type" value="Genomic_DNA"/>
</dbReference>
<keyword evidence="7" id="KW-1185">Reference proteome</keyword>
<gene>
    <name evidence="4" type="ORF">HZY62_09230</name>
    <name evidence="5" type="ORF">LX92_01686</name>
</gene>
<reference evidence="4 7" key="2">
    <citation type="submission" date="2020-07" db="EMBL/GenBank/DDBJ databases">
        <title>The draft genome sequence of Maribacter polysiphoniae KCTC 22021.</title>
        <authorList>
            <person name="Mu L."/>
        </authorList>
    </citation>
    <scope>NUCLEOTIDE SEQUENCE [LARGE SCALE GENOMIC DNA]</scope>
    <source>
        <strain evidence="4 7">KCTC 22021</strain>
    </source>
</reference>
<reference evidence="5 6" key="1">
    <citation type="submission" date="2018-05" db="EMBL/GenBank/DDBJ databases">
        <title>Genomic Encyclopedia of Archaeal and Bacterial Type Strains, Phase II (KMG-II): from individual species to whole genera.</title>
        <authorList>
            <person name="Goeker M."/>
        </authorList>
    </citation>
    <scope>NUCLEOTIDE SEQUENCE [LARGE SCALE GENOMIC DNA]</scope>
    <source>
        <strain evidence="5 6">DSM 23514</strain>
    </source>
</reference>
<dbReference type="Gene3D" id="3.40.50.300">
    <property type="entry name" value="P-loop containing nucleotide triphosphate hydrolases"/>
    <property type="match status" value="2"/>
</dbReference>
<dbReference type="Pfam" id="PF13604">
    <property type="entry name" value="AAA_30"/>
    <property type="match status" value="1"/>
</dbReference>
<dbReference type="Proteomes" id="UP000651837">
    <property type="component" value="Unassembled WGS sequence"/>
</dbReference>
<dbReference type="OrthoDB" id="9803432at2"/>
<proteinExistence type="predicted"/>
<evidence type="ECO:0000313" key="4">
    <source>
        <dbReference type="EMBL" id="MBD1260767.1"/>
    </source>
</evidence>
<dbReference type="EMBL" id="JACWLN010000003">
    <property type="protein sequence ID" value="MBD1260767.1"/>
    <property type="molecule type" value="Genomic_DNA"/>
</dbReference>
<organism evidence="5 6">
    <name type="scientific">Maribacter polysiphoniae</name>
    <dbReference type="NCBI Taxonomy" id="429344"/>
    <lineage>
        <taxon>Bacteria</taxon>
        <taxon>Pseudomonadati</taxon>
        <taxon>Bacteroidota</taxon>
        <taxon>Flavobacteriia</taxon>
        <taxon>Flavobacteriales</taxon>
        <taxon>Flavobacteriaceae</taxon>
        <taxon>Maribacter</taxon>
    </lineage>
</organism>
<evidence type="ECO:0000256" key="1">
    <source>
        <dbReference type="ARBA" id="ARBA00022741"/>
    </source>
</evidence>
<dbReference type="CDD" id="cd17933">
    <property type="entry name" value="DEXSc_RecD-like"/>
    <property type="match status" value="1"/>
</dbReference>
<dbReference type="PANTHER" id="PTHR43788">
    <property type="entry name" value="DNA2/NAM7 HELICASE FAMILY MEMBER"/>
    <property type="match status" value="1"/>
</dbReference>
<dbReference type="InterPro" id="IPR027785">
    <property type="entry name" value="UvrD-like_helicase_C"/>
</dbReference>
<sequence length="479" mass="54668">MKVLTASSFFTTLKEKFPHEPTLKQSIALQQLSSYVLSKEKEQLFLLKGFAGTGKTTIVGTLVSNLWRTTMKSVLMAPTGRAAKVMSNYANTQSYTIHRKIYFPKKQSGGGVQFVLAPNKHRDTIFIVDEASMIPDTPADSKLFENGSLLDDLMMFVYSGHNCKLILIGDTAQLPPVHLDLSPALDEGKLELNYNKEVTKIELDEVVRQSEDSGILVNATLLREELEGSFFDGFKFDVNDYTDIVRLVDGYEIQEAIDTSYSENGKEETAIIVRSNKRANLYNENIRNRILYLENDLAVGDYMMVVKNNYFWLKPTSEAGFIANGDIIEVLEIFAIKELYGFKFAEVTVKMVDYPKQQPFETVLLLDTIKAETPSLSYEDGNRLYQEVMQDYTHEKSKYKKFLGVKNNKYFNALQVKFSYAITCHKSQGGQWNTVFVEQPYLPNGVDKEYLRWLYTAVTRAKKKLYLIGFKSDFFVDTE</sequence>
<evidence type="ECO:0000313" key="7">
    <source>
        <dbReference type="Proteomes" id="UP000651837"/>
    </source>
</evidence>
<dbReference type="RefSeq" id="WP_109649852.1">
    <property type="nucleotide sequence ID" value="NZ_JACWLN010000003.1"/>
</dbReference>
<protein>
    <submittedName>
        <fullName evidence="4">AAA family ATPase</fullName>
    </submittedName>
    <submittedName>
        <fullName evidence="5">Exodeoxyribonuclease-5</fullName>
    </submittedName>
</protein>
<evidence type="ECO:0000313" key="6">
    <source>
        <dbReference type="Proteomes" id="UP000245667"/>
    </source>
</evidence>
<dbReference type="Proteomes" id="UP000245667">
    <property type="component" value="Unassembled WGS sequence"/>
</dbReference>
<name>A0A316E3Z6_9FLAO</name>
<keyword evidence="2" id="KW-0067">ATP-binding</keyword>
<accession>A0A316E3Z6</accession>
<dbReference type="SUPFAM" id="SSF52540">
    <property type="entry name" value="P-loop containing nucleoside triphosphate hydrolases"/>
    <property type="match status" value="1"/>
</dbReference>
<evidence type="ECO:0000259" key="3">
    <source>
        <dbReference type="Pfam" id="PF13538"/>
    </source>
</evidence>
<dbReference type="GO" id="GO:0003678">
    <property type="term" value="F:DNA helicase activity"/>
    <property type="evidence" value="ECO:0007669"/>
    <property type="project" value="UniProtKB-ARBA"/>
</dbReference>